<keyword evidence="3 5" id="KW-0378">Hydrolase</keyword>
<dbReference type="Proteomes" id="UP000525298">
    <property type="component" value="Unassembled WGS sequence"/>
</dbReference>
<dbReference type="SUPFAM" id="SSF51556">
    <property type="entry name" value="Metallo-dependent hydrolases"/>
    <property type="match status" value="1"/>
</dbReference>
<dbReference type="InterPro" id="IPR018228">
    <property type="entry name" value="DNase_TatD-rel_CS"/>
</dbReference>
<protein>
    <submittedName>
        <fullName evidence="5">TatD DNase family protein</fullName>
        <ecNumber evidence="5">3.1.21.-</ecNumber>
    </submittedName>
</protein>
<dbReference type="EMBL" id="JACDUS010000007">
    <property type="protein sequence ID" value="MBA2882144.1"/>
    <property type="molecule type" value="Genomic_DNA"/>
</dbReference>
<name>A0A7W0CAM1_9BACT</name>
<dbReference type="EC" id="3.1.21.-" evidence="5"/>
<feature type="binding site" evidence="4">
    <location>
        <position position="205"/>
    </location>
    <ligand>
        <name>a divalent metal cation</name>
        <dbReference type="ChEBI" id="CHEBI:60240"/>
        <label>1</label>
    </ligand>
</feature>
<dbReference type="InterPro" id="IPR032466">
    <property type="entry name" value="Metal_Hydrolase"/>
</dbReference>
<feature type="binding site" evidence="4">
    <location>
        <position position="154"/>
    </location>
    <ligand>
        <name>a divalent metal cation</name>
        <dbReference type="ChEBI" id="CHEBI:60240"/>
        <label>2</label>
    </ligand>
</feature>
<feature type="binding site" evidence="4">
    <location>
        <position position="7"/>
    </location>
    <ligand>
        <name>a divalent metal cation</name>
        <dbReference type="ChEBI" id="CHEBI:60240"/>
        <label>1</label>
    </ligand>
</feature>
<dbReference type="AlphaFoldDB" id="A0A7W0CAM1"/>
<dbReference type="CDD" id="cd01310">
    <property type="entry name" value="TatD_DNAse"/>
    <property type="match status" value="1"/>
</dbReference>
<comment type="similarity">
    <text evidence="1">Belongs to the metallo-dependent hydrolases superfamily. TatD-type hydrolase family.</text>
</comment>
<accession>A0A7W0CAM1</accession>
<dbReference type="PANTHER" id="PTHR46124:SF2">
    <property type="entry name" value="D-AMINOACYL-TRNA DEACYLASE"/>
    <property type="match status" value="1"/>
</dbReference>
<dbReference type="GO" id="GO:0005829">
    <property type="term" value="C:cytosol"/>
    <property type="evidence" value="ECO:0007669"/>
    <property type="project" value="TreeGrafter"/>
</dbReference>
<evidence type="ECO:0000256" key="1">
    <source>
        <dbReference type="ARBA" id="ARBA00009275"/>
    </source>
</evidence>
<feature type="binding site" evidence="4">
    <location>
        <position position="9"/>
    </location>
    <ligand>
        <name>a divalent metal cation</name>
        <dbReference type="ChEBI" id="CHEBI:60240"/>
        <label>1</label>
    </ligand>
</feature>
<proteinExistence type="inferred from homology"/>
<feature type="binding site" evidence="4">
    <location>
        <position position="129"/>
    </location>
    <ligand>
        <name>a divalent metal cation</name>
        <dbReference type="ChEBI" id="CHEBI:60240"/>
        <label>2</label>
    </ligand>
</feature>
<keyword evidence="6" id="KW-1185">Reference proteome</keyword>
<dbReference type="GO" id="GO:0016788">
    <property type="term" value="F:hydrolase activity, acting on ester bonds"/>
    <property type="evidence" value="ECO:0007669"/>
    <property type="project" value="InterPro"/>
</dbReference>
<organism evidence="5 6">
    <name type="scientific">Desulfosalsimonas propionicica</name>
    <dbReference type="NCBI Taxonomy" id="332175"/>
    <lineage>
        <taxon>Bacteria</taxon>
        <taxon>Pseudomonadati</taxon>
        <taxon>Thermodesulfobacteriota</taxon>
        <taxon>Desulfobacteria</taxon>
        <taxon>Desulfobacterales</taxon>
        <taxon>Desulfosalsimonadaceae</taxon>
        <taxon>Desulfosalsimonas</taxon>
    </lineage>
</organism>
<evidence type="ECO:0000313" key="5">
    <source>
        <dbReference type="EMBL" id="MBA2882144.1"/>
    </source>
</evidence>
<dbReference type="Pfam" id="PF01026">
    <property type="entry name" value="TatD_DNase"/>
    <property type="match status" value="1"/>
</dbReference>
<reference evidence="5 6" key="1">
    <citation type="submission" date="2020-07" db="EMBL/GenBank/DDBJ databases">
        <title>Genomic Encyclopedia of Type Strains, Phase IV (KMG-IV): sequencing the most valuable type-strain genomes for metagenomic binning, comparative biology and taxonomic classification.</title>
        <authorList>
            <person name="Goeker M."/>
        </authorList>
    </citation>
    <scope>NUCLEOTIDE SEQUENCE [LARGE SCALE GENOMIC DNA]</scope>
    <source>
        <strain evidence="5 6">DSM 17721</strain>
    </source>
</reference>
<dbReference type="GO" id="GO:0046872">
    <property type="term" value="F:metal ion binding"/>
    <property type="evidence" value="ECO:0007669"/>
    <property type="project" value="UniProtKB-KW"/>
</dbReference>
<comment type="caution">
    <text evidence="5">The sequence shown here is derived from an EMBL/GenBank/DDBJ whole genome shotgun (WGS) entry which is preliminary data.</text>
</comment>
<evidence type="ECO:0000256" key="3">
    <source>
        <dbReference type="ARBA" id="ARBA00022801"/>
    </source>
</evidence>
<evidence type="ECO:0000256" key="2">
    <source>
        <dbReference type="ARBA" id="ARBA00022723"/>
    </source>
</evidence>
<dbReference type="PANTHER" id="PTHR46124">
    <property type="entry name" value="D-AMINOACYL-TRNA DEACYLASE"/>
    <property type="match status" value="1"/>
</dbReference>
<dbReference type="InterPro" id="IPR015991">
    <property type="entry name" value="TatD/YcfH-like"/>
</dbReference>
<dbReference type="RefSeq" id="WP_181551796.1">
    <property type="nucleotide sequence ID" value="NZ_JACDUS010000007.1"/>
</dbReference>
<evidence type="ECO:0000313" key="6">
    <source>
        <dbReference type="Proteomes" id="UP000525298"/>
    </source>
</evidence>
<dbReference type="GO" id="GO:0004536">
    <property type="term" value="F:DNA nuclease activity"/>
    <property type="evidence" value="ECO:0007669"/>
    <property type="project" value="InterPro"/>
</dbReference>
<gene>
    <name evidence="5" type="ORF">HNR65_002485</name>
</gene>
<dbReference type="FunFam" id="3.20.20.140:FF:000005">
    <property type="entry name" value="TatD family hydrolase"/>
    <property type="match status" value="1"/>
</dbReference>
<dbReference type="PROSITE" id="PS01137">
    <property type="entry name" value="TATD_1"/>
    <property type="match status" value="1"/>
</dbReference>
<dbReference type="InterPro" id="IPR001130">
    <property type="entry name" value="TatD-like"/>
</dbReference>
<dbReference type="NCBIfam" id="TIGR00010">
    <property type="entry name" value="YchF/TatD family DNA exonuclease"/>
    <property type="match status" value="1"/>
</dbReference>
<dbReference type="Gene3D" id="3.20.20.140">
    <property type="entry name" value="Metal-dependent hydrolases"/>
    <property type="match status" value="1"/>
</dbReference>
<dbReference type="PIRSF" id="PIRSF005902">
    <property type="entry name" value="DNase_TatD"/>
    <property type="match status" value="1"/>
</dbReference>
<feature type="binding site" evidence="4">
    <location>
        <position position="93"/>
    </location>
    <ligand>
        <name>a divalent metal cation</name>
        <dbReference type="ChEBI" id="CHEBI:60240"/>
        <label>1</label>
    </ligand>
</feature>
<sequence>MNIFDSHCHLNDRAYDKDRGAVIENAREAGVRKMMIVGITQKTCKQAIEIAEAHEGCYASVGIHPHDAAACSEKTLAALKEMARNPKVKAWGETGLDFNRMYAPADIQEKWFVHQMETAAELGLPLIFHERDSQGRFAELIRTRAPKGIQGVVHCFSGTSDELHQYLNMGFYIGITGILTISKRGAALRQMAAAIPEDRLLIETDAPYLTPAPEKNHTRRNEPAFVKRVLTKLAEVRNTDARDLARVLWDNTSRLFDINDAGPAIQSVKKENLQ</sequence>
<keyword evidence="2 4" id="KW-0479">Metal-binding</keyword>
<evidence type="ECO:0000256" key="4">
    <source>
        <dbReference type="PIRSR" id="PIRSR005902-1"/>
    </source>
</evidence>